<dbReference type="Proteomes" id="UP000011760">
    <property type="component" value="Chromosome"/>
</dbReference>
<feature type="transmembrane region" description="Helical" evidence="1">
    <location>
        <begin position="91"/>
        <end position="112"/>
    </location>
</feature>
<keyword evidence="1" id="KW-0812">Transmembrane</keyword>
<dbReference type="eggNOG" id="COG1266">
    <property type="taxonomic scope" value="Bacteria"/>
</dbReference>
<feature type="transmembrane region" description="Helical" evidence="1">
    <location>
        <begin position="133"/>
        <end position="152"/>
    </location>
</feature>
<sequence length="226" mass="24046">MLAVWTVLLAVFAALAPLVQDALNIPFDVFSVVMLAPLAASIIVWLRPSSFPWSWTGTSTRRLTQSTVFALIAVLTFSSILMLISGRTPHFAGINAGAPIVVFLGLQLLGAFAEECGWRGVVQQTGEELARPAVVSAIAGFIFGATHLGYWGLGLVPVLIFALTTTFMSLTITTIFQGSLLQRLIPATIVHLGLNLIFATLDRGDNLGTTITSLGAAIVMFAVIFV</sequence>
<dbReference type="AlphaFoldDB" id="M1TTP3"/>
<proteinExistence type="predicted"/>
<keyword evidence="1" id="KW-0472">Membrane</keyword>
<dbReference type="Pfam" id="PF02517">
    <property type="entry name" value="Rce1-like"/>
    <property type="match status" value="1"/>
</dbReference>
<evidence type="ECO:0000259" key="2">
    <source>
        <dbReference type="Pfam" id="PF02517"/>
    </source>
</evidence>
<feature type="transmembrane region" description="Helical" evidence="1">
    <location>
        <begin position="67"/>
        <end position="85"/>
    </location>
</feature>
<feature type="transmembrane region" description="Helical" evidence="1">
    <location>
        <begin position="158"/>
        <end position="176"/>
    </location>
</feature>
<keyword evidence="1" id="KW-1133">Transmembrane helix</keyword>
<dbReference type="PATRIC" id="fig|1121353.3.peg.2198"/>
<keyword evidence="4" id="KW-1185">Reference proteome</keyword>
<dbReference type="GO" id="GO:0080120">
    <property type="term" value="P:CAAX-box protein maturation"/>
    <property type="evidence" value="ECO:0007669"/>
    <property type="project" value="UniProtKB-ARBA"/>
</dbReference>
<dbReference type="InterPro" id="IPR003675">
    <property type="entry name" value="Rce1/LyrA-like_dom"/>
</dbReference>
<protein>
    <submittedName>
        <fullName evidence="3">Abortive infection protein</fullName>
    </submittedName>
</protein>
<evidence type="ECO:0000313" key="4">
    <source>
        <dbReference type="Proteomes" id="UP000011760"/>
    </source>
</evidence>
<accession>M1TTP3</accession>
<evidence type="ECO:0000256" key="1">
    <source>
        <dbReference type="SAM" id="Phobius"/>
    </source>
</evidence>
<dbReference type="KEGG" id="ccn:H924_10765"/>
<reference evidence="3 4" key="1">
    <citation type="submission" date="2013-02" db="EMBL/GenBank/DDBJ databases">
        <title>The complete genome sequence of Corynebacterium callunae DSM 20147.</title>
        <authorList>
            <person name="Ruckert C."/>
            <person name="Albersmeier A."/>
            <person name="Kalinowski J."/>
        </authorList>
    </citation>
    <scope>NUCLEOTIDE SEQUENCE [LARGE SCALE GENOMIC DNA]</scope>
    <source>
        <strain evidence="3 4">DSM 20147</strain>
    </source>
</reference>
<dbReference type="HOGENOM" id="CLU_092017_0_0_11"/>
<organism evidence="3 4">
    <name type="scientific">Corynebacterium callunae DSM 20147</name>
    <dbReference type="NCBI Taxonomy" id="1121353"/>
    <lineage>
        <taxon>Bacteria</taxon>
        <taxon>Bacillati</taxon>
        <taxon>Actinomycetota</taxon>
        <taxon>Actinomycetes</taxon>
        <taxon>Mycobacteriales</taxon>
        <taxon>Corynebacteriaceae</taxon>
        <taxon>Corynebacterium</taxon>
    </lineage>
</organism>
<name>M1TTP3_9CORY</name>
<feature type="domain" description="CAAX prenyl protease 2/Lysostaphin resistance protein A-like" evidence="2">
    <location>
        <begin position="99"/>
        <end position="197"/>
    </location>
</feature>
<feature type="transmembrane region" description="Helical" evidence="1">
    <location>
        <begin position="207"/>
        <end position="225"/>
    </location>
</feature>
<evidence type="ECO:0000313" key="3">
    <source>
        <dbReference type="EMBL" id="AGG67581.1"/>
    </source>
</evidence>
<feature type="transmembrane region" description="Helical" evidence="1">
    <location>
        <begin position="29"/>
        <end position="46"/>
    </location>
</feature>
<gene>
    <name evidence="3" type="ORF">H924_10765</name>
</gene>
<dbReference type="EMBL" id="CP004354">
    <property type="protein sequence ID" value="AGG67581.1"/>
    <property type="molecule type" value="Genomic_DNA"/>
</dbReference>
<dbReference type="GO" id="GO:0004175">
    <property type="term" value="F:endopeptidase activity"/>
    <property type="evidence" value="ECO:0007669"/>
    <property type="project" value="UniProtKB-ARBA"/>
</dbReference>